<dbReference type="PROSITE" id="PS50003">
    <property type="entry name" value="PH_DOMAIN"/>
    <property type="match status" value="1"/>
</dbReference>
<dbReference type="CDD" id="cd00821">
    <property type="entry name" value="PH"/>
    <property type="match status" value="1"/>
</dbReference>
<dbReference type="SMART" id="SM00233">
    <property type="entry name" value="PH"/>
    <property type="match status" value="1"/>
</dbReference>
<dbReference type="InterPro" id="IPR011993">
    <property type="entry name" value="PH-like_dom_sf"/>
</dbReference>
<dbReference type="InterPro" id="IPR001849">
    <property type="entry name" value="PH_domain"/>
</dbReference>
<proteinExistence type="predicted"/>
<evidence type="ECO:0000259" key="1">
    <source>
        <dbReference type="PROSITE" id="PS50003"/>
    </source>
</evidence>
<name>A0A9W9YQV3_9CNID</name>
<evidence type="ECO:0000313" key="3">
    <source>
        <dbReference type="Proteomes" id="UP001163046"/>
    </source>
</evidence>
<keyword evidence="3" id="KW-1185">Reference proteome</keyword>
<dbReference type="AlphaFoldDB" id="A0A9W9YQV3"/>
<dbReference type="SUPFAM" id="SSF50729">
    <property type="entry name" value="PH domain-like"/>
    <property type="match status" value="1"/>
</dbReference>
<dbReference type="OrthoDB" id="5950582at2759"/>
<organism evidence="2 3">
    <name type="scientific">Desmophyllum pertusum</name>
    <dbReference type="NCBI Taxonomy" id="174260"/>
    <lineage>
        <taxon>Eukaryota</taxon>
        <taxon>Metazoa</taxon>
        <taxon>Cnidaria</taxon>
        <taxon>Anthozoa</taxon>
        <taxon>Hexacorallia</taxon>
        <taxon>Scleractinia</taxon>
        <taxon>Caryophylliina</taxon>
        <taxon>Caryophylliidae</taxon>
        <taxon>Desmophyllum</taxon>
    </lineage>
</organism>
<protein>
    <recommendedName>
        <fullName evidence="1">PH domain-containing protein</fullName>
    </recommendedName>
</protein>
<reference evidence="2" key="1">
    <citation type="submission" date="2023-01" db="EMBL/GenBank/DDBJ databases">
        <title>Genome assembly of the deep-sea coral Lophelia pertusa.</title>
        <authorList>
            <person name="Herrera S."/>
            <person name="Cordes E."/>
        </authorList>
    </citation>
    <scope>NUCLEOTIDE SEQUENCE</scope>
    <source>
        <strain evidence="2">USNM1676648</strain>
        <tissue evidence="2">Polyp</tissue>
    </source>
</reference>
<feature type="domain" description="PH" evidence="1">
    <location>
        <begin position="6"/>
        <end position="110"/>
    </location>
</feature>
<dbReference type="Gene3D" id="2.30.29.30">
    <property type="entry name" value="Pleckstrin-homology domain (PH domain)/Phosphotyrosine-binding domain (PTB)"/>
    <property type="match status" value="1"/>
</dbReference>
<comment type="caution">
    <text evidence="2">The sequence shown here is derived from an EMBL/GenBank/DDBJ whole genome shotgun (WGS) entry which is preliminary data.</text>
</comment>
<dbReference type="EMBL" id="MU827306">
    <property type="protein sequence ID" value="KAJ7363298.1"/>
    <property type="molecule type" value="Genomic_DNA"/>
</dbReference>
<sequence>MNKNMSETKSGYLLLTSDKDQNRHVRLMAVAYTNVSDPFIAFYRDSAWIWKKPVAFLRLNSCTVTENNDVSFTLTPQGERIGSSTGLLSFSVETPEEKQEWMKVLRDFERGNEKTVVKTKRKARNTRMLPVIQENYSEEVGVVEQRRSSLIQV</sequence>
<evidence type="ECO:0000313" key="2">
    <source>
        <dbReference type="EMBL" id="KAJ7363298.1"/>
    </source>
</evidence>
<gene>
    <name evidence="2" type="ORF">OS493_011582</name>
</gene>
<accession>A0A9W9YQV3</accession>
<dbReference type="Proteomes" id="UP001163046">
    <property type="component" value="Unassembled WGS sequence"/>
</dbReference>